<sequence length="50" mass="5580">MYLMGIKFNHVVLALLSTTAANTVFANQSPIDVKREEIVIFARQGDSQLE</sequence>
<feature type="signal peptide" evidence="1">
    <location>
        <begin position="1"/>
        <end position="26"/>
    </location>
</feature>
<organism evidence="2 3">
    <name type="scientific">Actinobacillus ureae ATCC 25976</name>
    <dbReference type="NCBI Taxonomy" id="887324"/>
    <lineage>
        <taxon>Bacteria</taxon>
        <taxon>Pseudomonadati</taxon>
        <taxon>Pseudomonadota</taxon>
        <taxon>Gammaproteobacteria</taxon>
        <taxon>Pasteurellales</taxon>
        <taxon>Pasteurellaceae</taxon>
        <taxon>Actinobacillus</taxon>
    </lineage>
</organism>
<feature type="chain" id="PRO_5003226551" evidence="1">
    <location>
        <begin position="27"/>
        <end position="50"/>
    </location>
</feature>
<keyword evidence="3" id="KW-1185">Reference proteome</keyword>
<dbReference type="HOGENOM" id="CLU_3113703_0_0_6"/>
<gene>
    <name evidence="2" type="ORF">HMPREF0027_0620</name>
</gene>
<evidence type="ECO:0000256" key="1">
    <source>
        <dbReference type="SAM" id="SignalP"/>
    </source>
</evidence>
<dbReference type="AlphaFoldDB" id="E8KFK3"/>
<proteinExistence type="predicted"/>
<dbReference type="EMBL" id="AEVG01000043">
    <property type="protein sequence ID" value="EFX92338.1"/>
    <property type="molecule type" value="Genomic_DNA"/>
</dbReference>
<comment type="caution">
    <text evidence="2">The sequence shown here is derived from an EMBL/GenBank/DDBJ whole genome shotgun (WGS) entry which is preliminary data.</text>
</comment>
<protein>
    <submittedName>
        <fullName evidence="2">Uncharacterized protein</fullName>
    </submittedName>
</protein>
<name>E8KFK3_9PAST</name>
<accession>E8KFK3</accession>
<dbReference type="Proteomes" id="UP000005467">
    <property type="component" value="Unassembled WGS sequence"/>
</dbReference>
<keyword evidence="1" id="KW-0732">Signal</keyword>
<reference evidence="2 3" key="1">
    <citation type="submission" date="2011-01" db="EMBL/GenBank/DDBJ databases">
        <authorList>
            <person name="Muzny D."/>
            <person name="Qin X."/>
            <person name="Deng J."/>
            <person name="Jiang H."/>
            <person name="Liu Y."/>
            <person name="Qu J."/>
            <person name="Song X.-Z."/>
            <person name="Zhang L."/>
            <person name="Thornton R."/>
            <person name="Coyle M."/>
            <person name="Francisco L."/>
            <person name="Jackson L."/>
            <person name="Javaid M."/>
            <person name="Korchina V."/>
            <person name="Kovar C."/>
            <person name="Mata R."/>
            <person name="Mathew T."/>
            <person name="Ngo R."/>
            <person name="Nguyen L."/>
            <person name="Nguyen N."/>
            <person name="Okwuonu G."/>
            <person name="Ongeri F."/>
            <person name="Pham C."/>
            <person name="Simmons D."/>
            <person name="Wilczek-Boney K."/>
            <person name="Hale W."/>
            <person name="Jakkamsetti A."/>
            <person name="Pham P."/>
            <person name="Ruth R."/>
            <person name="San Lucas F."/>
            <person name="Warren J."/>
            <person name="Zhang J."/>
            <person name="Zhao Z."/>
            <person name="Zhou C."/>
            <person name="Zhu D."/>
            <person name="Lee S."/>
            <person name="Bess C."/>
            <person name="Blankenburg K."/>
            <person name="Forbes L."/>
            <person name="Fu Q."/>
            <person name="Gubbala S."/>
            <person name="Hirani K."/>
            <person name="Jayaseelan J.C."/>
            <person name="Lara F."/>
            <person name="Munidasa M."/>
            <person name="Palculict T."/>
            <person name="Patil S."/>
            <person name="Pu L.-L."/>
            <person name="Saada N."/>
            <person name="Tang L."/>
            <person name="Weissenberger G."/>
            <person name="Zhu Y."/>
            <person name="Hemphill L."/>
            <person name="Shang Y."/>
            <person name="Youmans B."/>
            <person name="Ayvaz T."/>
            <person name="Ross M."/>
            <person name="Santibanez J."/>
            <person name="Aqrawi P."/>
            <person name="Gross S."/>
            <person name="Joshi V."/>
            <person name="Fowler G."/>
            <person name="Nazareth L."/>
            <person name="Reid J."/>
            <person name="Worley K."/>
            <person name="Petrosino J."/>
            <person name="Highlander S."/>
            <person name="Gibbs R."/>
        </authorList>
    </citation>
    <scope>NUCLEOTIDE SEQUENCE [LARGE SCALE GENOMIC DNA]</scope>
    <source>
        <strain evidence="2 3">ATCC 25976</strain>
    </source>
</reference>
<evidence type="ECO:0000313" key="2">
    <source>
        <dbReference type="EMBL" id="EFX92338.1"/>
    </source>
</evidence>
<evidence type="ECO:0000313" key="3">
    <source>
        <dbReference type="Proteomes" id="UP000005467"/>
    </source>
</evidence>